<dbReference type="PROSITE" id="PS50893">
    <property type="entry name" value="ABC_TRANSPORTER_2"/>
    <property type="match status" value="1"/>
</dbReference>
<dbReference type="OrthoDB" id="9806127at2"/>
<feature type="transmembrane region" description="Helical" evidence="8">
    <location>
        <begin position="130"/>
        <end position="150"/>
    </location>
</feature>
<organism evidence="11 12">
    <name type="scientific">Streptomyces mimosae</name>
    <dbReference type="NCBI Taxonomy" id="2586635"/>
    <lineage>
        <taxon>Bacteria</taxon>
        <taxon>Bacillati</taxon>
        <taxon>Actinomycetota</taxon>
        <taxon>Actinomycetes</taxon>
        <taxon>Kitasatosporales</taxon>
        <taxon>Streptomycetaceae</taxon>
        <taxon>Streptomyces</taxon>
    </lineage>
</organism>
<keyword evidence="4 11" id="KW-0067">ATP-binding</keyword>
<dbReference type="PANTHER" id="PTHR43394:SF1">
    <property type="entry name" value="ATP-BINDING CASSETTE SUB-FAMILY B MEMBER 10, MITOCHONDRIAL"/>
    <property type="match status" value="1"/>
</dbReference>
<evidence type="ECO:0000313" key="12">
    <source>
        <dbReference type="Proteomes" id="UP000314251"/>
    </source>
</evidence>
<feature type="transmembrane region" description="Helical" evidence="8">
    <location>
        <begin position="234"/>
        <end position="252"/>
    </location>
</feature>
<dbReference type="InterPro" id="IPR011527">
    <property type="entry name" value="ABC1_TM_dom"/>
</dbReference>
<gene>
    <name evidence="11" type="ORF">FH607_007040</name>
</gene>
<evidence type="ECO:0000256" key="3">
    <source>
        <dbReference type="ARBA" id="ARBA00022741"/>
    </source>
</evidence>
<feature type="compositionally biased region" description="Pro residues" evidence="7">
    <location>
        <begin position="46"/>
        <end position="60"/>
    </location>
</feature>
<dbReference type="SUPFAM" id="SSF52540">
    <property type="entry name" value="P-loop containing nucleoside triphosphate hydrolases"/>
    <property type="match status" value="1"/>
</dbReference>
<dbReference type="InterPro" id="IPR003593">
    <property type="entry name" value="AAA+_ATPase"/>
</dbReference>
<feature type="transmembrane region" description="Helical" evidence="8">
    <location>
        <begin position="209"/>
        <end position="228"/>
    </location>
</feature>
<feature type="transmembrane region" description="Helical" evidence="8">
    <location>
        <begin position="93"/>
        <end position="110"/>
    </location>
</feature>
<accession>A0A5N6AI72</accession>
<feature type="transmembrane region" description="Helical" evidence="8">
    <location>
        <begin position="323"/>
        <end position="342"/>
    </location>
</feature>
<evidence type="ECO:0000256" key="5">
    <source>
        <dbReference type="ARBA" id="ARBA00022989"/>
    </source>
</evidence>
<dbReference type="InterPro" id="IPR027417">
    <property type="entry name" value="P-loop_NTPase"/>
</dbReference>
<dbReference type="Gene3D" id="3.40.50.300">
    <property type="entry name" value="P-loop containing nucleotide triphosphate hydrolases"/>
    <property type="match status" value="1"/>
</dbReference>
<evidence type="ECO:0000259" key="10">
    <source>
        <dbReference type="PROSITE" id="PS50929"/>
    </source>
</evidence>
<dbReference type="Pfam" id="PF00005">
    <property type="entry name" value="ABC_tran"/>
    <property type="match status" value="1"/>
</dbReference>
<sequence length="652" mass="68304">MGQKPSIRCTTPSQASPRPLGQAPATPTRAPWLGWETGRTRVRSPGPVPKLPPGPKPPPHAWSSFAMPPALSPAPSRPLSLALPYLVPHRGRLALLGLVLVASTAVAVAAPQLLRRFVDRAADGAQTGTLLWAAAAFAGLALLAEALLVLGDALAARVAWSATNALRLDLVRHCLRLDLTFTQRHPPGALVDRIDGDVGRLANLFSRMVPLLVANGLLLLGIGVALLATDWRVALGYVPLVGGGVVLLRRLTRGAVPAATAQRAASAALLGRVAEHVDGLPDLRGAGANDVARRAFWRDAAALLTVARHAITLGVRWPAAAQGLASAGLLLALLAGAALHLGGHLSLGGAYVLIAYAGMLQLPLLHIAHQAHDLQQALGAWQRVAELLAERPSVLDGPGRLPRPAGGALGVALEEVTFRYAPGERPALDGVTLRLAPGRRLALLGRTGSGKSTLAGLLFRFADPTSGRVLLDGHDLRGLSGDSVRRRVGLVPQEVRIFHATVRDNVSLFDARMSDRQIRVAVREVGLGGWLDALPDGLSTRLGAGGRPLSEGEAQLLSLARVLITDPALVVLDEPTSRLSPAGRGALHAATERLLAGRTAVLVAHQLDTVRTADEVAVLADGRLVEHGPRAALLDDPDSEFSRRLAAGELTR</sequence>
<feature type="transmembrane region" description="Helical" evidence="8">
    <location>
        <begin position="348"/>
        <end position="368"/>
    </location>
</feature>
<evidence type="ECO:0000256" key="1">
    <source>
        <dbReference type="ARBA" id="ARBA00004651"/>
    </source>
</evidence>
<dbReference type="PROSITE" id="PS50929">
    <property type="entry name" value="ABC_TM1F"/>
    <property type="match status" value="1"/>
</dbReference>
<evidence type="ECO:0000256" key="8">
    <source>
        <dbReference type="SAM" id="Phobius"/>
    </source>
</evidence>
<protein>
    <submittedName>
        <fullName evidence="11">ATP-binding cassette domain-containing protein</fullName>
    </submittedName>
</protein>
<dbReference type="GO" id="GO:0016887">
    <property type="term" value="F:ATP hydrolysis activity"/>
    <property type="evidence" value="ECO:0007669"/>
    <property type="project" value="InterPro"/>
</dbReference>
<evidence type="ECO:0000259" key="9">
    <source>
        <dbReference type="PROSITE" id="PS50893"/>
    </source>
</evidence>
<dbReference type="PANTHER" id="PTHR43394">
    <property type="entry name" value="ATP-DEPENDENT PERMEASE MDL1, MITOCHONDRIAL"/>
    <property type="match status" value="1"/>
</dbReference>
<keyword evidence="5 8" id="KW-1133">Transmembrane helix</keyword>
<dbReference type="Proteomes" id="UP000314251">
    <property type="component" value="Unassembled WGS sequence"/>
</dbReference>
<keyword evidence="2 8" id="KW-0812">Transmembrane</keyword>
<dbReference type="GO" id="GO:0005886">
    <property type="term" value="C:plasma membrane"/>
    <property type="evidence" value="ECO:0007669"/>
    <property type="project" value="UniProtKB-SubCell"/>
</dbReference>
<dbReference type="GO" id="GO:0005524">
    <property type="term" value="F:ATP binding"/>
    <property type="evidence" value="ECO:0007669"/>
    <property type="project" value="UniProtKB-KW"/>
</dbReference>
<keyword evidence="12" id="KW-1185">Reference proteome</keyword>
<feature type="domain" description="ABC transporter" evidence="9">
    <location>
        <begin position="411"/>
        <end position="646"/>
    </location>
</feature>
<dbReference type="InterPro" id="IPR039421">
    <property type="entry name" value="Type_1_exporter"/>
</dbReference>
<evidence type="ECO:0000256" key="4">
    <source>
        <dbReference type="ARBA" id="ARBA00022840"/>
    </source>
</evidence>
<dbReference type="EMBL" id="VDLY02000004">
    <property type="protein sequence ID" value="KAB8167753.1"/>
    <property type="molecule type" value="Genomic_DNA"/>
</dbReference>
<dbReference type="AlphaFoldDB" id="A0A5N6AI72"/>
<evidence type="ECO:0000256" key="6">
    <source>
        <dbReference type="ARBA" id="ARBA00023136"/>
    </source>
</evidence>
<dbReference type="SMART" id="SM00382">
    <property type="entry name" value="AAA"/>
    <property type="match status" value="1"/>
</dbReference>
<dbReference type="InterPro" id="IPR036640">
    <property type="entry name" value="ABC1_TM_sf"/>
</dbReference>
<dbReference type="Gene3D" id="1.20.1560.10">
    <property type="entry name" value="ABC transporter type 1, transmembrane domain"/>
    <property type="match status" value="1"/>
</dbReference>
<dbReference type="InterPro" id="IPR003439">
    <property type="entry name" value="ABC_transporter-like_ATP-bd"/>
</dbReference>
<keyword evidence="3" id="KW-0547">Nucleotide-binding</keyword>
<evidence type="ECO:0000256" key="7">
    <source>
        <dbReference type="SAM" id="MobiDB-lite"/>
    </source>
</evidence>
<comment type="caution">
    <text evidence="11">The sequence shown here is derived from an EMBL/GenBank/DDBJ whole genome shotgun (WGS) entry which is preliminary data.</text>
</comment>
<comment type="subcellular location">
    <subcellularLocation>
        <location evidence="1">Cell membrane</location>
        <topology evidence="1">Multi-pass membrane protein</topology>
    </subcellularLocation>
</comment>
<keyword evidence="6 8" id="KW-0472">Membrane</keyword>
<dbReference type="Pfam" id="PF00664">
    <property type="entry name" value="ABC_membrane"/>
    <property type="match status" value="1"/>
</dbReference>
<dbReference type="GO" id="GO:0015421">
    <property type="term" value="F:ABC-type oligopeptide transporter activity"/>
    <property type="evidence" value="ECO:0007669"/>
    <property type="project" value="TreeGrafter"/>
</dbReference>
<feature type="domain" description="ABC transmembrane type-1" evidence="10">
    <location>
        <begin position="94"/>
        <end position="376"/>
    </location>
</feature>
<reference evidence="11" key="1">
    <citation type="submission" date="2019-10" db="EMBL/GenBank/DDBJ databases">
        <title>Nonomuraea sp. nov., isolated from Phyllanthus amarus.</title>
        <authorList>
            <person name="Klykleung N."/>
            <person name="Tanasupawat S."/>
        </authorList>
    </citation>
    <scope>NUCLEOTIDE SEQUENCE [LARGE SCALE GENOMIC DNA]</scope>
    <source>
        <strain evidence="11">3MP-10</strain>
    </source>
</reference>
<evidence type="ECO:0000256" key="2">
    <source>
        <dbReference type="ARBA" id="ARBA00022692"/>
    </source>
</evidence>
<dbReference type="SUPFAM" id="SSF90123">
    <property type="entry name" value="ABC transporter transmembrane region"/>
    <property type="match status" value="1"/>
</dbReference>
<evidence type="ECO:0000313" key="11">
    <source>
        <dbReference type="EMBL" id="KAB8167753.1"/>
    </source>
</evidence>
<proteinExistence type="predicted"/>
<feature type="region of interest" description="Disordered" evidence="7">
    <location>
        <begin position="1"/>
        <end position="61"/>
    </location>
</feature>
<name>A0A5N6AI72_9ACTN</name>